<name>A0A1M4EL94_9ACTN</name>
<evidence type="ECO:0000259" key="13">
    <source>
        <dbReference type="Pfam" id="PF02225"/>
    </source>
</evidence>
<dbReference type="InterPro" id="IPR046450">
    <property type="entry name" value="PA_dom_sf"/>
</dbReference>
<feature type="active site" description="Charge relay system" evidence="8 9">
    <location>
        <position position="230"/>
    </location>
</feature>
<feature type="region of interest" description="Disordered" evidence="11">
    <location>
        <begin position="1115"/>
        <end position="1134"/>
    </location>
</feature>
<dbReference type="InterPro" id="IPR023828">
    <property type="entry name" value="Peptidase_S8_Ser-AS"/>
</dbReference>
<reference evidence="14" key="1">
    <citation type="submission" date="2016-04" db="EMBL/GenBank/DDBJ databases">
        <authorList>
            <person name="Evans L.H."/>
            <person name="Alamgir A."/>
            <person name="Owens N."/>
            <person name="Weber N.D."/>
            <person name="Virtaneva K."/>
            <person name="Barbian K."/>
            <person name="Babar A."/>
            <person name="Rosenke K."/>
        </authorList>
    </citation>
    <scope>NUCLEOTIDE SEQUENCE</scope>
    <source>
        <strain evidence="14">Nono1</strain>
    </source>
</reference>
<dbReference type="Pfam" id="PF00082">
    <property type="entry name" value="Peptidase_S8"/>
    <property type="match status" value="1"/>
</dbReference>
<feature type="compositionally biased region" description="Low complexity" evidence="11">
    <location>
        <begin position="1"/>
        <end position="38"/>
    </location>
</feature>
<evidence type="ECO:0000256" key="10">
    <source>
        <dbReference type="RuleBase" id="RU003355"/>
    </source>
</evidence>
<dbReference type="InterPro" id="IPR003137">
    <property type="entry name" value="PA_domain"/>
</dbReference>
<organism evidence="14">
    <name type="scientific">Nonomuraea gerenzanensis</name>
    <dbReference type="NCBI Taxonomy" id="93944"/>
    <lineage>
        <taxon>Bacteria</taxon>
        <taxon>Bacillati</taxon>
        <taxon>Actinomycetota</taxon>
        <taxon>Actinomycetes</taxon>
        <taxon>Streptosporangiales</taxon>
        <taxon>Streptosporangiaceae</taxon>
        <taxon>Nonomuraea</taxon>
    </lineage>
</organism>
<dbReference type="InterPro" id="IPR050131">
    <property type="entry name" value="Peptidase_S8_subtilisin-like"/>
</dbReference>
<evidence type="ECO:0000256" key="6">
    <source>
        <dbReference type="ARBA" id="ARBA00022801"/>
    </source>
</evidence>
<evidence type="ECO:0000256" key="8">
    <source>
        <dbReference type="PIRSR" id="PIRSR615500-1"/>
    </source>
</evidence>
<dbReference type="EMBL" id="LT559118">
    <property type="protein sequence ID" value="SBO99584.1"/>
    <property type="molecule type" value="Genomic_DNA"/>
</dbReference>
<keyword evidence="4 9" id="KW-0645">Protease</keyword>
<dbReference type="InterPro" id="IPR023827">
    <property type="entry name" value="Peptidase_S8_Asp-AS"/>
</dbReference>
<keyword evidence="6 9" id="KW-0378">Hydrolase</keyword>
<gene>
    <name evidence="14" type="ORF">BN4615_P9100</name>
</gene>
<keyword evidence="5" id="KW-0732">Signal</keyword>
<keyword evidence="2" id="KW-0134">Cell wall</keyword>
<accession>A0A1M4EL94</accession>
<dbReference type="PROSITE" id="PS00137">
    <property type="entry name" value="SUBTILASE_HIS"/>
    <property type="match status" value="1"/>
</dbReference>
<dbReference type="PANTHER" id="PTHR43806">
    <property type="entry name" value="PEPTIDASE S8"/>
    <property type="match status" value="1"/>
</dbReference>
<dbReference type="SUPFAM" id="SSF52025">
    <property type="entry name" value="PA domain"/>
    <property type="match status" value="1"/>
</dbReference>
<evidence type="ECO:0000259" key="12">
    <source>
        <dbReference type="Pfam" id="PF00082"/>
    </source>
</evidence>
<evidence type="ECO:0000313" key="14">
    <source>
        <dbReference type="EMBL" id="SBO99584.1"/>
    </source>
</evidence>
<dbReference type="GO" id="GO:0006508">
    <property type="term" value="P:proteolysis"/>
    <property type="evidence" value="ECO:0007669"/>
    <property type="project" value="UniProtKB-KW"/>
</dbReference>
<protein>
    <submittedName>
        <fullName evidence="14">Peptidase S8 and S53, subtilisin, kexin, sedolisin</fullName>
    </submittedName>
</protein>
<evidence type="ECO:0000256" key="4">
    <source>
        <dbReference type="ARBA" id="ARBA00022670"/>
    </source>
</evidence>
<proteinExistence type="inferred from homology"/>
<feature type="domain" description="Peptidase S8/S53" evidence="12">
    <location>
        <begin position="221"/>
        <end position="483"/>
    </location>
</feature>
<evidence type="ECO:0000256" key="2">
    <source>
        <dbReference type="ARBA" id="ARBA00022512"/>
    </source>
</evidence>
<dbReference type="Gene3D" id="3.40.50.200">
    <property type="entry name" value="Peptidase S8/S53 domain"/>
    <property type="match status" value="1"/>
</dbReference>
<dbReference type="PRINTS" id="PR00723">
    <property type="entry name" value="SUBTILISIN"/>
</dbReference>
<dbReference type="GO" id="GO:0004252">
    <property type="term" value="F:serine-type endopeptidase activity"/>
    <property type="evidence" value="ECO:0007669"/>
    <property type="project" value="UniProtKB-UniRule"/>
</dbReference>
<sequence>MLAATAVTSPPTQAATSPPTLAAPTTTSPPIQAANTGPAKPPPATTLTLITGDVIDYRPGEDGGIPSIAVKPAPRPDGADITFATLPSKDGGYLVMPSDAAALVAAGTLDEELFDVETLARDGRTTAIPLLVIGTGTARSATALPAAENVRPLASVNGAAMTVRAGQAGTFWAELRTGKSPDGRSASSFGKIWLDRKTRVSLDRSVPLIGAPTGWERGYDGKGVKVAVLDTGIDVNHPDFTGRILDTRNFTTAAGIADKKGHGTHVASTIAGAGATYKGVAPAASLLVGKVLDDSGNGDWSWAIAGMEWAAEQGADVVNMSLGSCCGNGTDPMSQALNELTRKHGTLFVTAAGNEYDPLTVSVPAAADEALAVGAVDKLTGTELAGFSSRGPRLDDAAVKPNLVAPGVDIVAARSADSTLPGIPGDDRYTTFSGTSMATPHVAGAAAILAQQHPRWRAGELRDALTSTAARNDEHTWFEQGSGRVDVARAVTQTLFATSCLDFRLLAGEPATRQVTYRNTGSAPVTLDVSLTTRGWSGRPAPDGAIALGARSVTVPANGTATVDLTVDPRVGSVGAYGGWVTAAAGEARVVTPFSYYTGPATHSLKVQLVNSYGTKEFFPGYQAEPLVYAIPLKRGNSPEDPFNPYGYYYLRTDWAGTGEFLLPAGDYELIGILPENRLTNRSNWVIETVTLDGDETATLDARATVKLRPALPVPADGSGNAYYVRTFTDRTQPVSIYGGAVGGGHEVYVTPVSSVTAGTVRLSQQWNLEPPVLSAVTAGELRLRPAYDMESMRRLTAPATLPLVPAGRGRPEDFQGLDVRGKLVLVGVPVEGTDRPYVTAADAMDDAALRAAQAGAAGVVAYLDVDGGQARVPPGGSLHRLGLTAAEGRAVRAALSRGPLSVRLEPYAGPEVVYHLRFDSRGRVPSRPANVDMKDLVRVDAAYHADTPDLGGWEFGESTTGEEPGRLTYGGPVTMPVARTEYYGPASDDVLWSRTISNNGLDLRSADRFTRRDKRMSEQWFKAPLVPGAADVPPGYPVTLPCTMCRDGDRFVPAERWRDSDPRHYSDLGVGTSAPRLFVGEREVAAQGRYPRSFVVPEGAGAYRLEAVDTPGRPLAGKVTTSTSFTSSPPSRAPRGYTCTFGTTCAFQPAVQITYDLPLDLLNRAPAGRPFTFDLLAAPHSGVRRGADVKRVQVEYSVDDGVTWHPSRRVTKRGDGRFRAEVDHPPLAQTSGYVTLRVTAGNGAGNSTTQTIHRAYALR</sequence>
<dbReference type="Gene3D" id="3.50.30.30">
    <property type="match status" value="1"/>
</dbReference>
<comment type="similarity">
    <text evidence="1 9 10">Belongs to the peptidase S8 family.</text>
</comment>
<dbReference type="AlphaFoldDB" id="A0A1M4EL94"/>
<feature type="domain" description="PA" evidence="13">
    <location>
        <begin position="801"/>
        <end position="871"/>
    </location>
</feature>
<evidence type="ECO:0000256" key="3">
    <source>
        <dbReference type="ARBA" id="ARBA00022525"/>
    </source>
</evidence>
<dbReference type="PROSITE" id="PS00138">
    <property type="entry name" value="SUBTILASE_SER"/>
    <property type="match status" value="1"/>
</dbReference>
<keyword evidence="3" id="KW-0964">Secreted</keyword>
<feature type="active site" description="Charge relay system" evidence="8 9">
    <location>
        <position position="436"/>
    </location>
</feature>
<feature type="compositionally biased region" description="Low complexity" evidence="11">
    <location>
        <begin position="1121"/>
        <end position="1131"/>
    </location>
</feature>
<dbReference type="SUPFAM" id="SSF52743">
    <property type="entry name" value="Subtilisin-like"/>
    <property type="match status" value="1"/>
</dbReference>
<dbReference type="PANTHER" id="PTHR43806:SF65">
    <property type="entry name" value="SERINE PROTEASE APRX"/>
    <property type="match status" value="1"/>
</dbReference>
<evidence type="ECO:0000256" key="11">
    <source>
        <dbReference type="SAM" id="MobiDB-lite"/>
    </source>
</evidence>
<feature type="active site" description="Charge relay system" evidence="8 9">
    <location>
        <position position="262"/>
    </location>
</feature>
<dbReference type="InterPro" id="IPR022398">
    <property type="entry name" value="Peptidase_S8_His-AS"/>
</dbReference>
<dbReference type="InterPro" id="IPR015500">
    <property type="entry name" value="Peptidase_S8_subtilisin-rel"/>
</dbReference>
<dbReference type="Pfam" id="PF02225">
    <property type="entry name" value="PA"/>
    <property type="match status" value="1"/>
</dbReference>
<feature type="region of interest" description="Disordered" evidence="11">
    <location>
        <begin position="1"/>
        <end position="44"/>
    </location>
</feature>
<evidence type="ECO:0000256" key="1">
    <source>
        <dbReference type="ARBA" id="ARBA00011073"/>
    </source>
</evidence>
<dbReference type="PROSITE" id="PS00136">
    <property type="entry name" value="SUBTILASE_ASP"/>
    <property type="match status" value="1"/>
</dbReference>
<dbReference type="InterPro" id="IPR013783">
    <property type="entry name" value="Ig-like_fold"/>
</dbReference>
<dbReference type="PROSITE" id="PS51892">
    <property type="entry name" value="SUBTILASE"/>
    <property type="match status" value="1"/>
</dbReference>
<evidence type="ECO:0000256" key="5">
    <source>
        <dbReference type="ARBA" id="ARBA00022729"/>
    </source>
</evidence>
<keyword evidence="7 9" id="KW-0720">Serine protease</keyword>
<dbReference type="GO" id="GO:0005975">
    <property type="term" value="P:carbohydrate metabolic process"/>
    <property type="evidence" value="ECO:0007669"/>
    <property type="project" value="UniProtKB-ARBA"/>
</dbReference>
<dbReference type="InterPro" id="IPR000209">
    <property type="entry name" value="Peptidase_S8/S53_dom"/>
</dbReference>
<evidence type="ECO:0000256" key="9">
    <source>
        <dbReference type="PROSITE-ProRule" id="PRU01240"/>
    </source>
</evidence>
<evidence type="ECO:0000256" key="7">
    <source>
        <dbReference type="ARBA" id="ARBA00022825"/>
    </source>
</evidence>
<dbReference type="Gene3D" id="2.60.40.10">
    <property type="entry name" value="Immunoglobulins"/>
    <property type="match status" value="1"/>
</dbReference>
<dbReference type="InterPro" id="IPR036852">
    <property type="entry name" value="Peptidase_S8/S53_dom_sf"/>
</dbReference>